<comment type="caution">
    <text evidence="3">The sequence shown here is derived from an EMBL/GenBank/DDBJ whole genome shotgun (WGS) entry which is preliminary data.</text>
</comment>
<dbReference type="GO" id="GO:0030246">
    <property type="term" value="F:carbohydrate binding"/>
    <property type="evidence" value="ECO:0007669"/>
    <property type="project" value="UniProtKB-KW"/>
</dbReference>
<evidence type="ECO:0000313" key="3">
    <source>
        <dbReference type="EMBL" id="RVW66294.1"/>
    </source>
</evidence>
<keyword evidence="3" id="KW-0430">Lectin</keyword>
<dbReference type="EMBL" id="QGNW01000674">
    <property type="protein sequence ID" value="RVW66294.1"/>
    <property type="molecule type" value="Genomic_DNA"/>
</dbReference>
<dbReference type="Gene3D" id="2.90.10.10">
    <property type="entry name" value="Bulb-type lectin domain"/>
    <property type="match status" value="1"/>
</dbReference>
<keyword evidence="3" id="KW-0808">Transferase</keyword>
<reference evidence="3 4" key="1">
    <citation type="journal article" date="2018" name="PLoS Genet.">
        <title>Population sequencing reveals clonal diversity and ancestral inbreeding in the grapevine cultivar Chardonnay.</title>
        <authorList>
            <person name="Roach M.J."/>
            <person name="Johnson D.L."/>
            <person name="Bohlmann J."/>
            <person name="van Vuuren H.J."/>
            <person name="Jones S.J."/>
            <person name="Pretorius I.S."/>
            <person name="Schmidt S.A."/>
            <person name="Borneman A.R."/>
        </authorList>
    </citation>
    <scope>NUCLEOTIDE SEQUENCE [LARGE SCALE GENOMIC DNA]</scope>
    <source>
        <strain evidence="4">cv. Chardonnay</strain>
        <tissue evidence="3">Leaf</tissue>
    </source>
</reference>
<gene>
    <name evidence="3" type="primary">VvCHDp001036_10</name>
    <name evidence="3" type="ORF">CK203_065318</name>
</gene>
<dbReference type="InterPro" id="IPR036426">
    <property type="entry name" value="Bulb-type_lectin_dom_sf"/>
</dbReference>
<accession>A0A438G266</accession>
<evidence type="ECO:0000256" key="1">
    <source>
        <dbReference type="ARBA" id="ARBA00022729"/>
    </source>
</evidence>
<evidence type="ECO:0000313" key="4">
    <source>
        <dbReference type="Proteomes" id="UP000288805"/>
    </source>
</evidence>
<proteinExistence type="predicted"/>
<dbReference type="PANTHER" id="PTHR32444">
    <property type="entry name" value="BULB-TYPE LECTIN DOMAIN-CONTAINING PROTEIN"/>
    <property type="match status" value="1"/>
</dbReference>
<dbReference type="Proteomes" id="UP000288805">
    <property type="component" value="Unassembled WGS sequence"/>
</dbReference>
<keyword evidence="1" id="KW-0732">Signal</keyword>
<dbReference type="AlphaFoldDB" id="A0A438G266"/>
<dbReference type="PANTHER" id="PTHR32444:SF247">
    <property type="entry name" value="OS01G0958200 PROTEIN"/>
    <property type="match status" value="1"/>
</dbReference>
<keyword evidence="3" id="KW-0675">Receptor</keyword>
<sequence length="95" mass="10080">MCYSARDTITPDNLLIDDGGGTLVSASQTFELGFFIPKERFNNGKYIGIWYYGLKERTVVCVANGANPLLGASVGGLAIADDGNLKLVNESGAAY</sequence>
<keyword evidence="2" id="KW-1015">Disulfide bond</keyword>
<name>A0A438G266_VITVI</name>
<protein>
    <submittedName>
        <fullName evidence="3">G-type lectin S-receptor-like serine/threonine-protein kinase</fullName>
    </submittedName>
</protein>
<evidence type="ECO:0000256" key="2">
    <source>
        <dbReference type="ARBA" id="ARBA00023157"/>
    </source>
</evidence>
<keyword evidence="3" id="KW-0418">Kinase</keyword>
<organism evidence="3 4">
    <name type="scientific">Vitis vinifera</name>
    <name type="common">Grape</name>
    <dbReference type="NCBI Taxonomy" id="29760"/>
    <lineage>
        <taxon>Eukaryota</taxon>
        <taxon>Viridiplantae</taxon>
        <taxon>Streptophyta</taxon>
        <taxon>Embryophyta</taxon>
        <taxon>Tracheophyta</taxon>
        <taxon>Spermatophyta</taxon>
        <taxon>Magnoliopsida</taxon>
        <taxon>eudicotyledons</taxon>
        <taxon>Gunneridae</taxon>
        <taxon>Pentapetalae</taxon>
        <taxon>rosids</taxon>
        <taxon>Vitales</taxon>
        <taxon>Vitaceae</taxon>
        <taxon>Viteae</taxon>
        <taxon>Vitis</taxon>
    </lineage>
</organism>
<dbReference type="GO" id="GO:0016301">
    <property type="term" value="F:kinase activity"/>
    <property type="evidence" value="ECO:0007669"/>
    <property type="project" value="UniProtKB-KW"/>
</dbReference>
<dbReference type="SUPFAM" id="SSF51110">
    <property type="entry name" value="alpha-D-mannose-specific plant lectins"/>
    <property type="match status" value="1"/>
</dbReference>